<proteinExistence type="inferred from homology"/>
<feature type="transmembrane region" description="Helical" evidence="7">
    <location>
        <begin position="285"/>
        <end position="304"/>
    </location>
</feature>
<dbReference type="STRING" id="1469647.BC351_33410"/>
<keyword evidence="3" id="KW-1003">Cell membrane</keyword>
<keyword evidence="6 7" id="KW-0472">Membrane</keyword>
<dbReference type="InterPro" id="IPR035906">
    <property type="entry name" value="MetI-like_sf"/>
</dbReference>
<reference evidence="10" key="1">
    <citation type="submission" date="2016-07" db="EMBL/GenBank/DDBJ databases">
        <authorList>
            <person name="Florea S."/>
            <person name="Webb J.S."/>
            <person name="Jaromczyk J."/>
            <person name="Schardl C.L."/>
        </authorList>
    </citation>
    <scope>NUCLEOTIDE SEQUENCE [LARGE SCALE GENOMIC DNA]</scope>
    <source>
        <strain evidence="10">CY1</strain>
    </source>
</reference>
<evidence type="ECO:0000256" key="7">
    <source>
        <dbReference type="RuleBase" id="RU363032"/>
    </source>
</evidence>
<evidence type="ECO:0000256" key="5">
    <source>
        <dbReference type="ARBA" id="ARBA00022989"/>
    </source>
</evidence>
<evidence type="ECO:0000256" key="6">
    <source>
        <dbReference type="ARBA" id="ARBA00023136"/>
    </source>
</evidence>
<feature type="transmembrane region" description="Helical" evidence="7">
    <location>
        <begin position="178"/>
        <end position="204"/>
    </location>
</feature>
<dbReference type="Gene3D" id="1.10.3720.10">
    <property type="entry name" value="MetI-like"/>
    <property type="match status" value="1"/>
</dbReference>
<feature type="transmembrane region" description="Helical" evidence="7">
    <location>
        <begin position="94"/>
        <end position="118"/>
    </location>
</feature>
<dbReference type="OrthoDB" id="9785836at2"/>
<dbReference type="RefSeq" id="WP_079416500.1">
    <property type="nucleotide sequence ID" value="NZ_MBTG01000027.1"/>
</dbReference>
<evidence type="ECO:0000256" key="2">
    <source>
        <dbReference type="ARBA" id="ARBA00022448"/>
    </source>
</evidence>
<dbReference type="CDD" id="cd06261">
    <property type="entry name" value="TM_PBP2"/>
    <property type="match status" value="1"/>
</dbReference>
<keyword evidence="10" id="KW-1185">Reference proteome</keyword>
<dbReference type="InterPro" id="IPR000515">
    <property type="entry name" value="MetI-like"/>
</dbReference>
<accession>A0A1V4HEF6</accession>
<evidence type="ECO:0000256" key="4">
    <source>
        <dbReference type="ARBA" id="ARBA00022692"/>
    </source>
</evidence>
<evidence type="ECO:0000313" key="10">
    <source>
        <dbReference type="Proteomes" id="UP000190626"/>
    </source>
</evidence>
<name>A0A1V4HEF6_9BACL</name>
<comment type="similarity">
    <text evidence="7">Belongs to the binding-protein-dependent transport system permease family.</text>
</comment>
<evidence type="ECO:0000256" key="3">
    <source>
        <dbReference type="ARBA" id="ARBA00022475"/>
    </source>
</evidence>
<feature type="transmembrane region" description="Helical" evidence="7">
    <location>
        <begin position="130"/>
        <end position="150"/>
    </location>
</feature>
<protein>
    <submittedName>
        <fullName evidence="9">Protein lplB</fullName>
    </submittedName>
</protein>
<comment type="caution">
    <text evidence="9">The sequence shown here is derived from an EMBL/GenBank/DDBJ whole genome shotgun (WGS) entry which is preliminary data.</text>
</comment>
<feature type="transmembrane region" description="Helical" evidence="7">
    <location>
        <begin position="225"/>
        <end position="249"/>
    </location>
</feature>
<dbReference type="AlphaFoldDB" id="A0A1V4HEF6"/>
<comment type="subcellular location">
    <subcellularLocation>
        <location evidence="1 7">Cell membrane</location>
        <topology evidence="1 7">Multi-pass membrane protein</topology>
    </subcellularLocation>
</comment>
<evidence type="ECO:0000313" key="9">
    <source>
        <dbReference type="EMBL" id="OPH52063.1"/>
    </source>
</evidence>
<keyword evidence="4 7" id="KW-0812">Transmembrane</keyword>
<sequence length="319" mass="36137">METDLSQARIGVAAKKKNAYLGKRILQHKQLYLMLLPCLVFFVIFSYIPMGGLILAFKNYQFNKGIMASPWVGLTYFKAFFSDYQSGKLIRNTLAISSIKVFLGLPFPILLALMFNEIKHRKFRGMMQSISYLPHFLSWVIVVGLMQRVLAPDTGLLNEAIRFFGGDGSTFFMMESKYFYSLMFGSHIWQSIGWDSIIYLAAMASINPELHEAAKMDGANKWHEIWHITLPGIRLTISILFILSLGSILQAGFDQIYLMRTPGNMELADILDTYIIRVGLQNGQYGYATAVGLMQSVIGLVLVITANRASKKFFDESIW</sequence>
<evidence type="ECO:0000259" key="8">
    <source>
        <dbReference type="PROSITE" id="PS50928"/>
    </source>
</evidence>
<organism evidence="9 10">
    <name type="scientific">Paenibacillus ferrarius</name>
    <dbReference type="NCBI Taxonomy" id="1469647"/>
    <lineage>
        <taxon>Bacteria</taxon>
        <taxon>Bacillati</taxon>
        <taxon>Bacillota</taxon>
        <taxon>Bacilli</taxon>
        <taxon>Bacillales</taxon>
        <taxon>Paenibacillaceae</taxon>
        <taxon>Paenibacillus</taxon>
    </lineage>
</organism>
<evidence type="ECO:0000256" key="1">
    <source>
        <dbReference type="ARBA" id="ARBA00004651"/>
    </source>
</evidence>
<dbReference type="InterPro" id="IPR050809">
    <property type="entry name" value="UgpAE/MalFG_permease"/>
</dbReference>
<dbReference type="Proteomes" id="UP000190626">
    <property type="component" value="Unassembled WGS sequence"/>
</dbReference>
<keyword evidence="5 7" id="KW-1133">Transmembrane helix</keyword>
<dbReference type="EMBL" id="MBTG01000027">
    <property type="protein sequence ID" value="OPH52063.1"/>
    <property type="molecule type" value="Genomic_DNA"/>
</dbReference>
<feature type="domain" description="ABC transmembrane type-1" evidence="8">
    <location>
        <begin position="90"/>
        <end position="306"/>
    </location>
</feature>
<dbReference type="PROSITE" id="PS50928">
    <property type="entry name" value="ABC_TM1"/>
    <property type="match status" value="1"/>
</dbReference>
<dbReference type="PANTHER" id="PTHR43227">
    <property type="entry name" value="BLL4140 PROTEIN"/>
    <property type="match status" value="1"/>
</dbReference>
<dbReference type="SUPFAM" id="SSF161098">
    <property type="entry name" value="MetI-like"/>
    <property type="match status" value="1"/>
</dbReference>
<dbReference type="GO" id="GO:0055085">
    <property type="term" value="P:transmembrane transport"/>
    <property type="evidence" value="ECO:0007669"/>
    <property type="project" value="InterPro"/>
</dbReference>
<gene>
    <name evidence="9" type="ORF">BC351_33410</name>
</gene>
<dbReference type="GO" id="GO:0005886">
    <property type="term" value="C:plasma membrane"/>
    <property type="evidence" value="ECO:0007669"/>
    <property type="project" value="UniProtKB-SubCell"/>
</dbReference>
<feature type="transmembrane region" description="Helical" evidence="7">
    <location>
        <begin position="31"/>
        <end position="57"/>
    </location>
</feature>
<keyword evidence="2 7" id="KW-0813">Transport</keyword>
<dbReference type="Pfam" id="PF00528">
    <property type="entry name" value="BPD_transp_1"/>
    <property type="match status" value="1"/>
</dbReference>
<dbReference type="PANTHER" id="PTHR43227:SF11">
    <property type="entry name" value="BLL4140 PROTEIN"/>
    <property type="match status" value="1"/>
</dbReference>